<evidence type="ECO:0000313" key="6">
    <source>
        <dbReference type="EMBL" id="KAH3834886.1"/>
    </source>
</evidence>
<dbReference type="Pfam" id="PF05375">
    <property type="entry name" value="Pacifastin_I"/>
    <property type="match status" value="1"/>
</dbReference>
<organism evidence="6 7">
    <name type="scientific">Dreissena polymorpha</name>
    <name type="common">Zebra mussel</name>
    <name type="synonym">Mytilus polymorpha</name>
    <dbReference type="NCBI Taxonomy" id="45954"/>
    <lineage>
        <taxon>Eukaryota</taxon>
        <taxon>Metazoa</taxon>
        <taxon>Spiralia</taxon>
        <taxon>Lophotrochozoa</taxon>
        <taxon>Mollusca</taxon>
        <taxon>Bivalvia</taxon>
        <taxon>Autobranchia</taxon>
        <taxon>Heteroconchia</taxon>
        <taxon>Euheterodonta</taxon>
        <taxon>Imparidentia</taxon>
        <taxon>Neoheterodontei</taxon>
        <taxon>Myida</taxon>
        <taxon>Dreissenoidea</taxon>
        <taxon>Dreissenidae</taxon>
        <taxon>Dreissena</taxon>
    </lineage>
</organism>
<reference evidence="6" key="2">
    <citation type="submission" date="2020-11" db="EMBL/GenBank/DDBJ databases">
        <authorList>
            <person name="McCartney M.A."/>
            <person name="Auch B."/>
            <person name="Kono T."/>
            <person name="Mallez S."/>
            <person name="Becker A."/>
            <person name="Gohl D.M."/>
            <person name="Silverstein K.A.T."/>
            <person name="Koren S."/>
            <person name="Bechman K.B."/>
            <person name="Herman A."/>
            <person name="Abrahante J.E."/>
            <person name="Garbe J."/>
        </authorList>
    </citation>
    <scope>NUCLEOTIDE SEQUENCE</scope>
    <source>
        <strain evidence="6">Duluth1</strain>
        <tissue evidence="6">Whole animal</tissue>
    </source>
</reference>
<reference evidence="6" key="1">
    <citation type="journal article" date="2019" name="bioRxiv">
        <title>The Genome of the Zebra Mussel, Dreissena polymorpha: A Resource for Invasive Species Research.</title>
        <authorList>
            <person name="McCartney M.A."/>
            <person name="Auch B."/>
            <person name="Kono T."/>
            <person name="Mallez S."/>
            <person name="Zhang Y."/>
            <person name="Obille A."/>
            <person name="Becker A."/>
            <person name="Abrahante J.E."/>
            <person name="Garbe J."/>
            <person name="Badalamenti J.P."/>
            <person name="Herman A."/>
            <person name="Mangelson H."/>
            <person name="Liachko I."/>
            <person name="Sullivan S."/>
            <person name="Sone E.D."/>
            <person name="Koren S."/>
            <person name="Silverstein K.A.T."/>
            <person name="Beckman K.B."/>
            <person name="Gohl D.M."/>
        </authorList>
    </citation>
    <scope>NUCLEOTIDE SEQUENCE</scope>
    <source>
        <strain evidence="6">Duluth1</strain>
        <tissue evidence="6">Whole animal</tissue>
    </source>
</reference>
<dbReference type="InterPro" id="IPR008037">
    <property type="entry name" value="Pacifastin_dom"/>
</dbReference>
<keyword evidence="4" id="KW-0732">Signal</keyword>
<keyword evidence="7" id="KW-1185">Reference proteome</keyword>
<dbReference type="AlphaFoldDB" id="A0A9D4QKQ9"/>
<evidence type="ECO:0000256" key="1">
    <source>
        <dbReference type="ARBA" id="ARBA00004613"/>
    </source>
</evidence>
<sequence length="94" mass="10697">MNKFAICLCLFFGCLAFTQAQIFGNSGYYGRQRQVVPRVRYCYDYLGRPVDQGQIYSNDGCNTCTCGYNGQGACTLMACNRNIRGHRDGWVRNR</sequence>
<evidence type="ECO:0000259" key="5">
    <source>
        <dbReference type="Pfam" id="PF05375"/>
    </source>
</evidence>
<keyword evidence="3" id="KW-1015">Disulfide bond</keyword>
<name>A0A9D4QKQ9_DREPO</name>
<comment type="caution">
    <text evidence="6">The sequence shown here is derived from an EMBL/GenBank/DDBJ whole genome shotgun (WGS) entry which is preliminary data.</text>
</comment>
<evidence type="ECO:0000256" key="2">
    <source>
        <dbReference type="ARBA" id="ARBA00022525"/>
    </source>
</evidence>
<protein>
    <recommendedName>
        <fullName evidence="5">Pacifastin domain-containing protein</fullName>
    </recommendedName>
</protein>
<accession>A0A9D4QKQ9</accession>
<feature type="chain" id="PRO_5039402139" description="Pacifastin domain-containing protein" evidence="4">
    <location>
        <begin position="21"/>
        <end position="94"/>
    </location>
</feature>
<dbReference type="EMBL" id="JAIWYP010000004">
    <property type="protein sequence ID" value="KAH3834886.1"/>
    <property type="molecule type" value="Genomic_DNA"/>
</dbReference>
<dbReference type="Proteomes" id="UP000828390">
    <property type="component" value="Unassembled WGS sequence"/>
</dbReference>
<evidence type="ECO:0000313" key="7">
    <source>
        <dbReference type="Proteomes" id="UP000828390"/>
    </source>
</evidence>
<proteinExistence type="predicted"/>
<dbReference type="GO" id="GO:0030414">
    <property type="term" value="F:peptidase inhibitor activity"/>
    <property type="evidence" value="ECO:0007669"/>
    <property type="project" value="InterPro"/>
</dbReference>
<evidence type="ECO:0000256" key="3">
    <source>
        <dbReference type="ARBA" id="ARBA00023157"/>
    </source>
</evidence>
<feature type="domain" description="Pacifastin" evidence="5">
    <location>
        <begin position="53"/>
        <end position="84"/>
    </location>
</feature>
<dbReference type="GO" id="GO:0005576">
    <property type="term" value="C:extracellular region"/>
    <property type="evidence" value="ECO:0007669"/>
    <property type="project" value="UniProtKB-SubCell"/>
</dbReference>
<dbReference type="SUPFAM" id="SSF57283">
    <property type="entry name" value="PMP inhibitors"/>
    <property type="match status" value="1"/>
</dbReference>
<comment type="subcellular location">
    <subcellularLocation>
        <location evidence="1">Secreted</location>
    </subcellularLocation>
</comment>
<feature type="signal peptide" evidence="4">
    <location>
        <begin position="1"/>
        <end position="20"/>
    </location>
</feature>
<dbReference type="InterPro" id="IPR036201">
    <property type="entry name" value="Pacifastin_dom_sf"/>
</dbReference>
<gene>
    <name evidence="6" type="ORF">DPMN_108219</name>
</gene>
<keyword evidence="2" id="KW-0964">Secreted</keyword>
<evidence type="ECO:0000256" key="4">
    <source>
        <dbReference type="SAM" id="SignalP"/>
    </source>
</evidence>